<feature type="compositionally biased region" description="Polar residues" evidence="5">
    <location>
        <begin position="135"/>
        <end position="146"/>
    </location>
</feature>
<keyword evidence="2 4" id="KW-0694">RNA-binding</keyword>
<name>E3KBE7_PUCGT</name>
<sequence length="342" mass="38585">MPKQRSYAMPRLSSKQSGPDSKKPKKVVISEIEQLASNPSISSQLPAVPLKSAMKKKVPQKTESKKAEKAAEESEEEPSSSPASENDVVQLNVFDDDESDDDSSDDDDDDDDDDGDDNDSSEEESNQSSDDDSKAQPSSKNQPTPNRKSKRKAAEEQAGVVYLGRIPQGFYEDEMRAYFSQFGEVLRLRLSRCKRTGKPKHYGFIEFKHLEVAQIVAETIHNYLLCGKLLQCKVLEKDQIHPKLWVGSGKKFRKDCKLRLDREKRNQAKTLPQRNVISDRLIKQEQLKRKRLAELGIDYNFEGYTSPAKPQVETDPTPENKPKKSKKASLPSAESGRAKKKN</sequence>
<dbReference type="InterPro" id="IPR035979">
    <property type="entry name" value="RBD_domain_sf"/>
</dbReference>
<proteinExistence type="predicted"/>
<dbReference type="eggNOG" id="KOG4208">
    <property type="taxonomic scope" value="Eukaryota"/>
</dbReference>
<dbReference type="InterPro" id="IPR012677">
    <property type="entry name" value="Nucleotide-bd_a/b_plait_sf"/>
</dbReference>
<evidence type="ECO:0000313" key="8">
    <source>
        <dbReference type="Proteomes" id="UP000008783"/>
    </source>
</evidence>
<dbReference type="EMBL" id="DS178279">
    <property type="protein sequence ID" value="EFP81660.1"/>
    <property type="molecule type" value="Genomic_DNA"/>
</dbReference>
<dbReference type="GeneID" id="10533205"/>
<dbReference type="KEGG" id="pgr:PGTG_07909"/>
<dbReference type="InterPro" id="IPR000504">
    <property type="entry name" value="RRM_dom"/>
</dbReference>
<dbReference type="VEuPathDB" id="FungiDB:PGTG_07909"/>
<dbReference type="Pfam" id="PF00076">
    <property type="entry name" value="RRM_1"/>
    <property type="match status" value="1"/>
</dbReference>
<dbReference type="STRING" id="418459.E3KBE7"/>
<reference key="1">
    <citation type="submission" date="2007-01" db="EMBL/GenBank/DDBJ databases">
        <title>The Genome Sequence of Puccinia graminis f. sp. tritici Strain CRL 75-36-700-3.</title>
        <authorList>
            <consortium name="The Broad Institute Genome Sequencing Platform"/>
            <person name="Birren B."/>
            <person name="Lander E."/>
            <person name="Galagan J."/>
            <person name="Nusbaum C."/>
            <person name="Devon K."/>
            <person name="Cuomo C."/>
            <person name="Jaffe D."/>
            <person name="Butler J."/>
            <person name="Alvarez P."/>
            <person name="Gnerre S."/>
            <person name="Grabherr M."/>
            <person name="Mauceli E."/>
            <person name="Brockman W."/>
            <person name="Young S."/>
            <person name="LaButti K."/>
            <person name="Sykes S."/>
            <person name="DeCaprio D."/>
            <person name="Crawford M."/>
            <person name="Koehrsen M."/>
            <person name="Engels R."/>
            <person name="Montgomery P."/>
            <person name="Pearson M."/>
            <person name="Howarth C."/>
            <person name="Larson L."/>
            <person name="White J."/>
            <person name="Zeng Q."/>
            <person name="Kodira C."/>
            <person name="Yandava C."/>
            <person name="Alvarado L."/>
            <person name="O'Leary S."/>
            <person name="Szabo L."/>
            <person name="Dean R."/>
            <person name="Schein J."/>
        </authorList>
    </citation>
    <scope>NUCLEOTIDE SEQUENCE</scope>
    <source>
        <strain>CRL 75-36-700-3</strain>
    </source>
</reference>
<evidence type="ECO:0000259" key="6">
    <source>
        <dbReference type="PROSITE" id="PS50102"/>
    </source>
</evidence>
<feature type="region of interest" description="Disordered" evidence="5">
    <location>
        <begin position="301"/>
        <end position="342"/>
    </location>
</feature>
<dbReference type="HOGENOM" id="CLU_025741_0_0_1"/>
<dbReference type="SMART" id="SM00360">
    <property type="entry name" value="RRM"/>
    <property type="match status" value="1"/>
</dbReference>
<dbReference type="OrthoDB" id="21467at2759"/>
<evidence type="ECO:0000256" key="3">
    <source>
        <dbReference type="ARBA" id="ARBA00023242"/>
    </source>
</evidence>
<dbReference type="RefSeq" id="XP_003326079.1">
    <property type="nucleotide sequence ID" value="XM_003326031.2"/>
</dbReference>
<feature type="compositionally biased region" description="Polar residues" evidence="5">
    <location>
        <begin position="35"/>
        <end position="45"/>
    </location>
</feature>
<dbReference type="OMA" id="WKGANKR"/>
<accession>E3KBE7</accession>
<feature type="domain" description="RRM" evidence="6">
    <location>
        <begin position="159"/>
        <end position="237"/>
    </location>
</feature>
<dbReference type="Gene3D" id="3.30.70.330">
    <property type="match status" value="1"/>
</dbReference>
<dbReference type="CDD" id="cd12307">
    <property type="entry name" value="RRM_NIFK_like"/>
    <property type="match status" value="1"/>
</dbReference>
<organism evidence="7 8">
    <name type="scientific">Puccinia graminis f. sp. tritici (strain CRL 75-36-700-3 / race SCCL)</name>
    <name type="common">Black stem rust fungus</name>
    <dbReference type="NCBI Taxonomy" id="418459"/>
    <lineage>
        <taxon>Eukaryota</taxon>
        <taxon>Fungi</taxon>
        <taxon>Dikarya</taxon>
        <taxon>Basidiomycota</taxon>
        <taxon>Pucciniomycotina</taxon>
        <taxon>Pucciniomycetes</taxon>
        <taxon>Pucciniales</taxon>
        <taxon>Pucciniaceae</taxon>
        <taxon>Puccinia</taxon>
    </lineage>
</organism>
<dbReference type="GO" id="GO:0003723">
    <property type="term" value="F:RNA binding"/>
    <property type="evidence" value="ECO:0000318"/>
    <property type="project" value="GO_Central"/>
</dbReference>
<protein>
    <recommendedName>
        <fullName evidence="6">RRM domain-containing protein</fullName>
    </recommendedName>
</protein>
<gene>
    <name evidence="7" type="ORF">PGTG_07909</name>
</gene>
<evidence type="ECO:0000256" key="1">
    <source>
        <dbReference type="ARBA" id="ARBA00004604"/>
    </source>
</evidence>
<feature type="region of interest" description="Disordered" evidence="5">
    <location>
        <begin position="1"/>
        <end position="155"/>
    </location>
</feature>
<dbReference type="SUPFAM" id="SSF54928">
    <property type="entry name" value="RNA-binding domain, RBD"/>
    <property type="match status" value="1"/>
</dbReference>
<feature type="compositionally biased region" description="Acidic residues" evidence="5">
    <location>
        <begin position="94"/>
        <end position="125"/>
    </location>
</feature>
<evidence type="ECO:0000256" key="4">
    <source>
        <dbReference type="PROSITE-ProRule" id="PRU00176"/>
    </source>
</evidence>
<feature type="compositionally biased region" description="Basic and acidic residues" evidence="5">
    <location>
        <begin position="60"/>
        <end position="72"/>
    </location>
</feature>
<dbReference type="AlphaFoldDB" id="E3KBE7"/>
<evidence type="ECO:0000256" key="2">
    <source>
        <dbReference type="ARBA" id="ARBA00022884"/>
    </source>
</evidence>
<dbReference type="PANTHER" id="PTHR46754">
    <property type="entry name" value="MKI67 FHA DOMAIN-INTERACTING NUCLEOLAR PHOSPHOPROTEIN"/>
    <property type="match status" value="1"/>
</dbReference>
<evidence type="ECO:0000313" key="7">
    <source>
        <dbReference type="EMBL" id="EFP81660.1"/>
    </source>
</evidence>
<keyword evidence="8" id="KW-1185">Reference proteome</keyword>
<dbReference type="GO" id="GO:0005730">
    <property type="term" value="C:nucleolus"/>
    <property type="evidence" value="ECO:0000318"/>
    <property type="project" value="GO_Central"/>
</dbReference>
<dbReference type="PROSITE" id="PS50102">
    <property type="entry name" value="RRM"/>
    <property type="match status" value="1"/>
</dbReference>
<dbReference type="InParanoid" id="E3KBE7"/>
<dbReference type="Proteomes" id="UP000008783">
    <property type="component" value="Unassembled WGS sequence"/>
</dbReference>
<keyword evidence="3" id="KW-0539">Nucleus</keyword>
<dbReference type="FunCoup" id="E3KBE7">
    <property type="interactions" value="595"/>
</dbReference>
<comment type="subcellular location">
    <subcellularLocation>
        <location evidence="1">Nucleus</location>
        <location evidence="1">Nucleolus</location>
    </subcellularLocation>
</comment>
<evidence type="ECO:0000256" key="5">
    <source>
        <dbReference type="SAM" id="MobiDB-lite"/>
    </source>
</evidence>
<reference evidence="8" key="2">
    <citation type="journal article" date="2011" name="Proc. Natl. Acad. Sci. U.S.A.">
        <title>Obligate biotrophy features unraveled by the genomic analysis of rust fungi.</title>
        <authorList>
            <person name="Duplessis S."/>
            <person name="Cuomo C.A."/>
            <person name="Lin Y.-C."/>
            <person name="Aerts A."/>
            <person name="Tisserant E."/>
            <person name="Veneault-Fourrey C."/>
            <person name="Joly D.L."/>
            <person name="Hacquard S."/>
            <person name="Amselem J."/>
            <person name="Cantarel B.L."/>
            <person name="Chiu R."/>
            <person name="Coutinho P.M."/>
            <person name="Feau N."/>
            <person name="Field M."/>
            <person name="Frey P."/>
            <person name="Gelhaye E."/>
            <person name="Goldberg J."/>
            <person name="Grabherr M.G."/>
            <person name="Kodira C.D."/>
            <person name="Kohler A."/>
            <person name="Kuees U."/>
            <person name="Lindquist E.A."/>
            <person name="Lucas S.M."/>
            <person name="Mago R."/>
            <person name="Mauceli E."/>
            <person name="Morin E."/>
            <person name="Murat C."/>
            <person name="Pangilinan J.L."/>
            <person name="Park R."/>
            <person name="Pearson M."/>
            <person name="Quesneville H."/>
            <person name="Rouhier N."/>
            <person name="Sakthikumar S."/>
            <person name="Salamov A.A."/>
            <person name="Schmutz J."/>
            <person name="Selles B."/>
            <person name="Shapiro H."/>
            <person name="Tanguay P."/>
            <person name="Tuskan G.A."/>
            <person name="Henrissat B."/>
            <person name="Van de Peer Y."/>
            <person name="Rouze P."/>
            <person name="Ellis J.G."/>
            <person name="Dodds P.N."/>
            <person name="Schein J.E."/>
            <person name="Zhong S."/>
            <person name="Hamelin R.C."/>
            <person name="Grigoriev I.V."/>
            <person name="Szabo L.J."/>
            <person name="Martin F."/>
        </authorList>
    </citation>
    <scope>NUCLEOTIDE SEQUENCE [LARGE SCALE GENOMIC DNA]</scope>
    <source>
        <strain evidence="8">CRL 75-36-700-3 / race SCCL</strain>
    </source>
</reference>